<keyword evidence="2" id="KW-0732">Signal</keyword>
<protein>
    <recommendedName>
        <fullName evidence="5">Transmembrane protein</fullName>
    </recommendedName>
</protein>
<feature type="compositionally biased region" description="Polar residues" evidence="1">
    <location>
        <begin position="49"/>
        <end position="63"/>
    </location>
</feature>
<evidence type="ECO:0000313" key="3">
    <source>
        <dbReference type="EMBL" id="KAG2382127.1"/>
    </source>
</evidence>
<proteinExistence type="predicted"/>
<sequence>MFKSTTSRSFKLSIFCLLLLLLFTLSLCLAESQKPQQEEEEIIDRETSLTKTPPNGTIQLGASTTSKLAPNEQILADDDDDMEDYDMDDFAILGMNGY</sequence>
<dbReference type="RefSeq" id="XP_044547806.1">
    <property type="nucleotide sequence ID" value="XM_044695722.1"/>
</dbReference>
<dbReference type="EMBL" id="PYSW02000025">
    <property type="protein sequence ID" value="KAG2382127.1"/>
    <property type="molecule type" value="Genomic_DNA"/>
</dbReference>
<accession>A0AA88KIE5</accession>
<name>A0AA88KIE5_NAELO</name>
<evidence type="ECO:0000256" key="2">
    <source>
        <dbReference type="SAM" id="SignalP"/>
    </source>
</evidence>
<evidence type="ECO:0000313" key="4">
    <source>
        <dbReference type="Proteomes" id="UP000816034"/>
    </source>
</evidence>
<feature type="chain" id="PRO_5041668418" description="Transmembrane protein" evidence="2">
    <location>
        <begin position="31"/>
        <end position="98"/>
    </location>
</feature>
<organism evidence="3 4">
    <name type="scientific">Naegleria lovaniensis</name>
    <name type="common">Amoeba</name>
    <dbReference type="NCBI Taxonomy" id="51637"/>
    <lineage>
        <taxon>Eukaryota</taxon>
        <taxon>Discoba</taxon>
        <taxon>Heterolobosea</taxon>
        <taxon>Tetramitia</taxon>
        <taxon>Eutetramitia</taxon>
        <taxon>Vahlkampfiidae</taxon>
        <taxon>Naegleria</taxon>
    </lineage>
</organism>
<evidence type="ECO:0008006" key="5">
    <source>
        <dbReference type="Google" id="ProtNLM"/>
    </source>
</evidence>
<dbReference type="AlphaFoldDB" id="A0AA88KIE5"/>
<feature type="region of interest" description="Disordered" evidence="1">
    <location>
        <begin position="34"/>
        <end position="63"/>
    </location>
</feature>
<evidence type="ECO:0000256" key="1">
    <source>
        <dbReference type="SAM" id="MobiDB-lite"/>
    </source>
</evidence>
<keyword evidence="4" id="KW-1185">Reference proteome</keyword>
<reference evidence="3 4" key="1">
    <citation type="journal article" date="2018" name="BMC Genomics">
        <title>The genome of Naegleria lovaniensis, the basis for a comparative approach to unravel pathogenicity factors of the human pathogenic amoeba N. fowleri.</title>
        <authorList>
            <person name="Liechti N."/>
            <person name="Schurch N."/>
            <person name="Bruggmann R."/>
            <person name="Wittwer M."/>
        </authorList>
    </citation>
    <scope>NUCLEOTIDE SEQUENCE [LARGE SCALE GENOMIC DNA]</scope>
    <source>
        <strain evidence="3 4">ATCC 30569</strain>
    </source>
</reference>
<dbReference type="GeneID" id="68098374"/>
<comment type="caution">
    <text evidence="3">The sequence shown here is derived from an EMBL/GenBank/DDBJ whole genome shotgun (WGS) entry which is preliminary data.</text>
</comment>
<feature type="signal peptide" evidence="2">
    <location>
        <begin position="1"/>
        <end position="30"/>
    </location>
</feature>
<dbReference type="Proteomes" id="UP000816034">
    <property type="component" value="Unassembled WGS sequence"/>
</dbReference>
<gene>
    <name evidence="3" type="ORF">C9374_005919</name>
</gene>